<evidence type="ECO:0000256" key="1">
    <source>
        <dbReference type="ARBA" id="ARBA00022737"/>
    </source>
</evidence>
<dbReference type="OrthoDB" id="124397at2759"/>
<keyword evidence="4" id="KW-0256">Endoplasmic reticulum</keyword>
<evidence type="ECO:0000313" key="6">
    <source>
        <dbReference type="EMBL" id="ORX52187.1"/>
    </source>
</evidence>
<comment type="function">
    <text evidence="4">Part of the endoplasmic reticulum membrane protein complex (EMC) that enables the energy-independent insertion into endoplasmic reticulum membranes of newly synthesized membrane proteins.</text>
</comment>
<feature type="repeat" description="TPR" evidence="3">
    <location>
        <begin position="129"/>
        <end position="162"/>
    </location>
</feature>
<dbReference type="AlphaFoldDB" id="A0A1Y1VBQ3"/>
<dbReference type="PANTHER" id="PTHR12760">
    <property type="entry name" value="TETRATRICOPEPTIDE REPEAT PROTEIN"/>
    <property type="match status" value="1"/>
</dbReference>
<comment type="similarity">
    <text evidence="4">Belongs to the EMC2 family.</text>
</comment>
<dbReference type="InterPro" id="IPR039856">
    <property type="entry name" value="EMC2-like"/>
</dbReference>
<accession>A0A1Y1VBQ3</accession>
<evidence type="ECO:0000256" key="3">
    <source>
        <dbReference type="PROSITE-ProRule" id="PRU00339"/>
    </source>
</evidence>
<reference evidence="6 7" key="1">
    <citation type="submission" date="2016-08" db="EMBL/GenBank/DDBJ databases">
        <title>Genomes of anaerobic fungi encode conserved fungal cellulosomes for biomass hydrolysis.</title>
        <authorList>
            <consortium name="DOE Joint Genome Institute"/>
            <person name="Haitjema C.H."/>
            <person name="Gilmore S.P."/>
            <person name="Henske J.K."/>
            <person name="Solomon K.V."/>
            <person name="De Groot R."/>
            <person name="Kuo A."/>
            <person name="Mondo S.J."/>
            <person name="Salamov A.A."/>
            <person name="Labutti K."/>
            <person name="Zhao Z."/>
            <person name="Chiniquy J."/>
            <person name="Barry K."/>
            <person name="Brewer H.M."/>
            <person name="Purvine S.O."/>
            <person name="Wright A.T."/>
            <person name="Boxma B."/>
            <person name="Van Alen T."/>
            <person name="Hackstein J.H."/>
            <person name="Baker S.E."/>
            <person name="Grigoriev I.V."/>
            <person name="O'Malley M.A."/>
        </authorList>
    </citation>
    <scope>NUCLEOTIDE SEQUENCE [LARGE SCALE GENOMIC DNA]</scope>
    <source>
        <strain evidence="7">finn</strain>
    </source>
</reference>
<gene>
    <name evidence="6" type="ORF">BCR36DRAFT_287001</name>
</gene>
<dbReference type="InterPro" id="IPR019734">
    <property type="entry name" value="TPR_rpt"/>
</dbReference>
<name>A0A1Y1VBQ3_9FUNG</name>
<protein>
    <recommendedName>
        <fullName evidence="4">ER membrane protein complex subunit 2</fullName>
    </recommendedName>
</protein>
<keyword evidence="1" id="KW-0677">Repeat</keyword>
<sequence length="255" mass="29568">MDVIELAKPLIDNKFSSLDSVEKYEILEQLIIAYLDINDVLKAEKYLSIITKKIDNGYSSRLQKLNGMIEETKGNYEKAIDIYNETLKKDELNEAVHKRLIAVNIANGNRDEAIKLLNKYLEIFVSGDEDAWLQLADLYLLDNQCQQAAYCIEEVILIDPRNHLYYLRYADIMLCLGKYQMASKYYCKALDLCKDNVRALYGILYSNQYLLKSKPEDKLTSNETIQSLINLAKEELEKLYKSSPCKEVVKEFLEQ</sequence>
<comment type="caution">
    <text evidence="6">The sequence shown here is derived from an EMBL/GenBank/DDBJ whole genome shotgun (WGS) entry which is preliminary data.</text>
</comment>
<dbReference type="GO" id="GO:0016740">
    <property type="term" value="F:transferase activity"/>
    <property type="evidence" value="ECO:0007669"/>
    <property type="project" value="UniProtKB-KW"/>
</dbReference>
<dbReference type="InterPro" id="IPR055217">
    <property type="entry name" value="TPR_EMC2"/>
</dbReference>
<reference evidence="6 7" key="2">
    <citation type="submission" date="2016-08" db="EMBL/GenBank/DDBJ databases">
        <title>Pervasive Adenine N6-methylation of Active Genes in Fungi.</title>
        <authorList>
            <consortium name="DOE Joint Genome Institute"/>
            <person name="Mondo S.J."/>
            <person name="Dannebaum R.O."/>
            <person name="Kuo R.C."/>
            <person name="Labutti K."/>
            <person name="Haridas S."/>
            <person name="Kuo A."/>
            <person name="Salamov A."/>
            <person name="Ahrendt S.R."/>
            <person name="Lipzen A."/>
            <person name="Sullivan W."/>
            <person name="Andreopoulos W.B."/>
            <person name="Clum A."/>
            <person name="Lindquist E."/>
            <person name="Daum C."/>
            <person name="Ramamoorthy G.K."/>
            <person name="Gryganskyi A."/>
            <person name="Culley D."/>
            <person name="Magnuson J.K."/>
            <person name="James T.Y."/>
            <person name="O'Malley M.A."/>
            <person name="Stajich J.E."/>
            <person name="Spatafora J.W."/>
            <person name="Visel A."/>
            <person name="Grigoriev I.V."/>
        </authorList>
    </citation>
    <scope>NUCLEOTIDE SEQUENCE [LARGE SCALE GENOMIC DNA]</scope>
    <source>
        <strain evidence="7">finn</strain>
    </source>
</reference>
<comment type="subcellular location">
    <subcellularLocation>
        <location evidence="4">Endoplasmic reticulum membrane</location>
        <topology evidence="4">Peripheral membrane protein</topology>
        <orientation evidence="4">Cytoplasmic side</orientation>
    </subcellularLocation>
</comment>
<keyword evidence="6" id="KW-0808">Transferase</keyword>
<dbReference type="InterPro" id="IPR011990">
    <property type="entry name" value="TPR-like_helical_dom_sf"/>
</dbReference>
<dbReference type="PROSITE" id="PS50005">
    <property type="entry name" value="TPR"/>
    <property type="match status" value="1"/>
</dbReference>
<dbReference type="Pfam" id="PF22890">
    <property type="entry name" value="TPR_EMC2"/>
    <property type="match status" value="1"/>
</dbReference>
<keyword evidence="2 3" id="KW-0802">TPR repeat</keyword>
<evidence type="ECO:0000256" key="4">
    <source>
        <dbReference type="RuleBase" id="RU367091"/>
    </source>
</evidence>
<dbReference type="STRING" id="1754191.A0A1Y1VBQ3"/>
<keyword evidence="4" id="KW-0472">Membrane</keyword>
<keyword evidence="7" id="KW-1185">Reference proteome</keyword>
<dbReference type="Proteomes" id="UP000193719">
    <property type="component" value="Unassembled WGS sequence"/>
</dbReference>
<feature type="domain" description="EMC2 TPR-like" evidence="5">
    <location>
        <begin position="49"/>
        <end position="175"/>
    </location>
</feature>
<evidence type="ECO:0000256" key="2">
    <source>
        <dbReference type="ARBA" id="ARBA00022803"/>
    </source>
</evidence>
<comment type="subunit">
    <text evidence="4">Component of the ER membrane protein complex (EMC).</text>
</comment>
<organism evidence="6 7">
    <name type="scientific">Piromyces finnis</name>
    <dbReference type="NCBI Taxonomy" id="1754191"/>
    <lineage>
        <taxon>Eukaryota</taxon>
        <taxon>Fungi</taxon>
        <taxon>Fungi incertae sedis</taxon>
        <taxon>Chytridiomycota</taxon>
        <taxon>Chytridiomycota incertae sedis</taxon>
        <taxon>Neocallimastigomycetes</taxon>
        <taxon>Neocallimastigales</taxon>
        <taxon>Neocallimastigaceae</taxon>
        <taxon>Piromyces</taxon>
    </lineage>
</organism>
<proteinExistence type="inferred from homology"/>
<evidence type="ECO:0000259" key="5">
    <source>
        <dbReference type="Pfam" id="PF22890"/>
    </source>
</evidence>
<dbReference type="Gene3D" id="1.25.40.10">
    <property type="entry name" value="Tetratricopeptide repeat domain"/>
    <property type="match status" value="1"/>
</dbReference>
<dbReference type="GO" id="GO:0072546">
    <property type="term" value="C:EMC complex"/>
    <property type="evidence" value="ECO:0007669"/>
    <property type="project" value="UniProtKB-UniRule"/>
</dbReference>
<dbReference type="SMART" id="SM00028">
    <property type="entry name" value="TPR"/>
    <property type="match status" value="4"/>
</dbReference>
<evidence type="ECO:0000313" key="7">
    <source>
        <dbReference type="Proteomes" id="UP000193719"/>
    </source>
</evidence>
<dbReference type="SUPFAM" id="SSF48452">
    <property type="entry name" value="TPR-like"/>
    <property type="match status" value="1"/>
</dbReference>
<dbReference type="EMBL" id="MCFH01000016">
    <property type="protein sequence ID" value="ORX52187.1"/>
    <property type="molecule type" value="Genomic_DNA"/>
</dbReference>